<dbReference type="PROSITE" id="PS50914">
    <property type="entry name" value="BON"/>
    <property type="match status" value="1"/>
</dbReference>
<dbReference type="SMART" id="SM00749">
    <property type="entry name" value="BON"/>
    <property type="match status" value="1"/>
</dbReference>
<dbReference type="Gene3D" id="3.10.580.10">
    <property type="entry name" value="CBS-domain"/>
    <property type="match status" value="1"/>
</dbReference>
<evidence type="ECO:0000256" key="1">
    <source>
        <dbReference type="ARBA" id="ARBA00023122"/>
    </source>
</evidence>
<feature type="domain" description="BON" evidence="4">
    <location>
        <begin position="321"/>
        <end position="389"/>
    </location>
</feature>
<feature type="region of interest" description="Disordered" evidence="3">
    <location>
        <begin position="244"/>
        <end position="264"/>
    </location>
</feature>
<dbReference type="InterPro" id="IPR007055">
    <property type="entry name" value="BON_dom"/>
</dbReference>
<feature type="region of interest" description="Disordered" evidence="3">
    <location>
        <begin position="299"/>
        <end position="332"/>
    </location>
</feature>
<dbReference type="InterPro" id="IPR014004">
    <property type="entry name" value="Transpt-assoc_nodulatn_dom_bac"/>
</dbReference>
<name>A0A931FN74_9HYPH</name>
<proteinExistence type="predicted"/>
<feature type="compositionally biased region" description="Basic and acidic residues" evidence="3">
    <location>
        <begin position="254"/>
        <end position="264"/>
    </location>
</feature>
<dbReference type="PROSITE" id="PS51371">
    <property type="entry name" value="CBS"/>
    <property type="match status" value="2"/>
</dbReference>
<feature type="region of interest" description="Disordered" evidence="3">
    <location>
        <begin position="389"/>
        <end position="414"/>
    </location>
</feature>
<feature type="region of interest" description="Disordered" evidence="3">
    <location>
        <begin position="132"/>
        <end position="186"/>
    </location>
</feature>
<protein>
    <submittedName>
        <fullName evidence="6">CBS domain-containing protein</fullName>
    </submittedName>
</protein>
<dbReference type="Pfam" id="PF00571">
    <property type="entry name" value="CBS"/>
    <property type="match status" value="2"/>
</dbReference>
<dbReference type="EMBL" id="JADQDO010000003">
    <property type="protein sequence ID" value="MBF9233375.1"/>
    <property type="molecule type" value="Genomic_DNA"/>
</dbReference>
<evidence type="ECO:0000259" key="4">
    <source>
        <dbReference type="PROSITE" id="PS50914"/>
    </source>
</evidence>
<evidence type="ECO:0000256" key="3">
    <source>
        <dbReference type="SAM" id="MobiDB-lite"/>
    </source>
</evidence>
<dbReference type="CDD" id="cd04622">
    <property type="entry name" value="CBS_pair_HRP1_like"/>
    <property type="match status" value="1"/>
</dbReference>
<comment type="caution">
    <text evidence="6">The sequence shown here is derived from an EMBL/GenBank/DDBJ whole genome shotgun (WGS) entry which is preliminary data.</text>
</comment>
<feature type="compositionally biased region" description="Basic and acidic residues" evidence="3">
    <location>
        <begin position="319"/>
        <end position="332"/>
    </location>
</feature>
<reference evidence="6" key="1">
    <citation type="submission" date="2020-11" db="EMBL/GenBank/DDBJ databases">
        <authorList>
            <person name="Kim M.K."/>
        </authorList>
    </citation>
    <scope>NUCLEOTIDE SEQUENCE</scope>
    <source>
        <strain evidence="6">BT350</strain>
    </source>
</reference>
<dbReference type="InterPro" id="IPR046342">
    <property type="entry name" value="CBS_dom_sf"/>
</dbReference>
<dbReference type="PANTHER" id="PTHR43080:SF2">
    <property type="entry name" value="CBS DOMAIN-CONTAINING PROTEIN"/>
    <property type="match status" value="1"/>
</dbReference>
<dbReference type="Gene3D" id="3.30.1340.30">
    <property type="match status" value="1"/>
</dbReference>
<accession>A0A931FN74</accession>
<evidence type="ECO:0000256" key="2">
    <source>
        <dbReference type="PROSITE-ProRule" id="PRU00703"/>
    </source>
</evidence>
<keyword evidence="1 2" id="KW-0129">CBS domain</keyword>
<dbReference type="AlphaFoldDB" id="A0A931FN74"/>
<organism evidence="6 7">
    <name type="scientific">Microvirga alba</name>
    <dbReference type="NCBI Taxonomy" id="2791025"/>
    <lineage>
        <taxon>Bacteria</taxon>
        <taxon>Pseudomonadati</taxon>
        <taxon>Pseudomonadota</taxon>
        <taxon>Alphaproteobacteria</taxon>
        <taxon>Hyphomicrobiales</taxon>
        <taxon>Methylobacteriaceae</taxon>
        <taxon>Microvirga</taxon>
    </lineage>
</organism>
<keyword evidence="7" id="KW-1185">Reference proteome</keyword>
<dbReference type="Pfam" id="PF04972">
    <property type="entry name" value="BON"/>
    <property type="match status" value="1"/>
</dbReference>
<sequence length="414" mass="46965">MKISKIMTRDVRVIGPDRTIREAARLMDEMNVGVLPVCDGRRLKGMITDRDITIRATSAGLPPDTTHVGDIMSDNVWWCFDDDDSAHIVELMSTHQIRRLPVIDHDKKMVGIVTLGDLATHSEWEASRALARISTPSEPDRSQRRAHQPLTSAERRALARRRKAEESDWGYPRSPHTPTEREIRAADRPRFRFRDEDDVRAAFGSLGYPGEQPARMRGGFRGEGYQSSGDEYADPRAHRPRRFGAASATGYYEHPGDDSSPEERRLQNLERTWSLVHEKHDHRNYGSGPGNTLFESEAATGRREVRPGPHRGKGPRGYQRSDERIREDVSERLTEDPRIDASEIEVVVQNREVTLIGFVRIRAEKHLAEDLSATVSGVTHVQNNLRVRQAEKITSETKVKSPPERKGNRQRQAG</sequence>
<dbReference type="SUPFAM" id="SSF54631">
    <property type="entry name" value="CBS-domain pair"/>
    <property type="match status" value="1"/>
</dbReference>
<dbReference type="RefSeq" id="WP_196271385.1">
    <property type="nucleotide sequence ID" value="NZ_JADQDO010000003.1"/>
</dbReference>
<evidence type="ECO:0000313" key="6">
    <source>
        <dbReference type="EMBL" id="MBF9233375.1"/>
    </source>
</evidence>
<feature type="domain" description="CBS" evidence="5">
    <location>
        <begin position="72"/>
        <end position="130"/>
    </location>
</feature>
<evidence type="ECO:0000259" key="5">
    <source>
        <dbReference type="PROSITE" id="PS51371"/>
    </source>
</evidence>
<gene>
    <name evidence="6" type="ORF">I2H38_08275</name>
</gene>
<dbReference type="SMART" id="SM00116">
    <property type="entry name" value="CBS"/>
    <property type="match status" value="2"/>
</dbReference>
<evidence type="ECO:0000313" key="7">
    <source>
        <dbReference type="Proteomes" id="UP000599312"/>
    </source>
</evidence>
<dbReference type="InterPro" id="IPR051257">
    <property type="entry name" value="Diverse_CBS-Domain"/>
</dbReference>
<feature type="compositionally biased region" description="Basic and acidic residues" evidence="3">
    <location>
        <begin position="389"/>
        <end position="407"/>
    </location>
</feature>
<dbReference type="InterPro" id="IPR000644">
    <property type="entry name" value="CBS_dom"/>
</dbReference>
<dbReference type="Proteomes" id="UP000599312">
    <property type="component" value="Unassembled WGS sequence"/>
</dbReference>
<dbReference type="PANTHER" id="PTHR43080">
    <property type="entry name" value="CBS DOMAIN-CONTAINING PROTEIN CBSX3, MITOCHONDRIAL"/>
    <property type="match status" value="1"/>
</dbReference>
<feature type="domain" description="CBS" evidence="5">
    <location>
        <begin position="7"/>
        <end position="65"/>
    </location>
</feature>